<reference evidence="11 12" key="1">
    <citation type="submission" date="2019-03" db="EMBL/GenBank/DDBJ databases">
        <title>Three New Species of Nocardioides, Nocardioides euryhalodurans sp. nov., Nocardioides seonyuensis sp. nov. and Nocardioides eburneoflavus sp. nov. Iolated from Soil.</title>
        <authorList>
            <person name="Roh S.G."/>
            <person name="Lee C."/>
            <person name="Kim M.-K."/>
            <person name="Kim S.B."/>
        </authorList>
    </citation>
    <scope>NUCLEOTIDE SEQUENCE [LARGE SCALE GENOMIC DNA]</scope>
    <source>
        <strain evidence="11 12">MMS17-SY207-3</strain>
    </source>
</reference>
<dbReference type="CDD" id="cd14014">
    <property type="entry name" value="STKc_PknB_like"/>
    <property type="match status" value="1"/>
</dbReference>
<evidence type="ECO:0000256" key="9">
    <source>
        <dbReference type="SAM" id="Phobius"/>
    </source>
</evidence>
<name>A0A4P7IF61_9ACTN</name>
<evidence type="ECO:0000256" key="4">
    <source>
        <dbReference type="ARBA" id="ARBA00022741"/>
    </source>
</evidence>
<evidence type="ECO:0000256" key="6">
    <source>
        <dbReference type="ARBA" id="ARBA00022840"/>
    </source>
</evidence>
<feature type="region of interest" description="Disordered" evidence="8">
    <location>
        <begin position="1"/>
        <end position="31"/>
    </location>
</feature>
<dbReference type="InterPro" id="IPR000719">
    <property type="entry name" value="Prot_kinase_dom"/>
</dbReference>
<keyword evidence="9" id="KW-0472">Membrane</keyword>
<organism evidence="11 12">
    <name type="scientific">Nocardioides seonyuensis</name>
    <dbReference type="NCBI Taxonomy" id="2518371"/>
    <lineage>
        <taxon>Bacteria</taxon>
        <taxon>Bacillati</taxon>
        <taxon>Actinomycetota</taxon>
        <taxon>Actinomycetes</taxon>
        <taxon>Propionibacteriales</taxon>
        <taxon>Nocardioidaceae</taxon>
        <taxon>Nocardioides</taxon>
    </lineage>
</organism>
<keyword evidence="9" id="KW-1133">Transmembrane helix</keyword>
<evidence type="ECO:0000256" key="3">
    <source>
        <dbReference type="ARBA" id="ARBA00022679"/>
    </source>
</evidence>
<keyword evidence="5 11" id="KW-0418">Kinase</keyword>
<keyword evidence="4 7" id="KW-0547">Nucleotide-binding</keyword>
<proteinExistence type="predicted"/>
<evidence type="ECO:0000313" key="12">
    <source>
        <dbReference type="Proteomes" id="UP000294853"/>
    </source>
</evidence>
<keyword evidence="2 11" id="KW-0723">Serine/threonine-protein kinase</keyword>
<sequence>MSDGPGPGKPVVQTAHRLGPPVDGPDVRRRPRLASAVVTTPRLPGADASRRQAVVAGRYVLQEQIGMGGMGSVWRARDQRTGSDVAVKVLGQHSGALLARFVREQAIRIRHPHVVAPTGWAAEDDLVVLVMDLVPGGSVADLLREHGPLPAGYAAVLVEQLLLGLAAVHGAGLVHRDVKPANLLLEATGSGRPHLRLGDFGVAGPIADRRFTTVPGAIGTDGYMAPEQARGASPDPCQDLYAVGRVVLQMVTGQTATRQIAPQDDPLPSHPLRPLIERLLVPDPEHRLATAEAALRLLRRLDIPAEAGPAVPDRLGTAPRRHTDWWGWAAVAGLCVVIAVSLAVLVAVVR</sequence>
<evidence type="ECO:0000256" key="5">
    <source>
        <dbReference type="ARBA" id="ARBA00022777"/>
    </source>
</evidence>
<keyword evidence="3" id="KW-0808">Transferase</keyword>
<dbReference type="GO" id="GO:0004674">
    <property type="term" value="F:protein serine/threonine kinase activity"/>
    <property type="evidence" value="ECO:0007669"/>
    <property type="project" value="UniProtKB-KW"/>
</dbReference>
<dbReference type="InterPro" id="IPR008271">
    <property type="entry name" value="Ser/Thr_kinase_AS"/>
</dbReference>
<dbReference type="EMBL" id="CP038436">
    <property type="protein sequence ID" value="QBX55430.1"/>
    <property type="molecule type" value="Genomic_DNA"/>
</dbReference>
<evidence type="ECO:0000259" key="10">
    <source>
        <dbReference type="PROSITE" id="PS50011"/>
    </source>
</evidence>
<evidence type="ECO:0000313" key="11">
    <source>
        <dbReference type="EMBL" id="QBX55430.1"/>
    </source>
</evidence>
<dbReference type="PANTHER" id="PTHR43289:SF6">
    <property type="entry name" value="SERINE_THREONINE-PROTEIN KINASE NEKL-3"/>
    <property type="match status" value="1"/>
</dbReference>
<dbReference type="InterPro" id="IPR011009">
    <property type="entry name" value="Kinase-like_dom_sf"/>
</dbReference>
<dbReference type="Pfam" id="PF00069">
    <property type="entry name" value="Pkinase"/>
    <property type="match status" value="1"/>
</dbReference>
<dbReference type="KEGG" id="nsn:EXE58_08175"/>
<evidence type="ECO:0000256" key="1">
    <source>
        <dbReference type="ARBA" id="ARBA00012513"/>
    </source>
</evidence>
<evidence type="ECO:0000256" key="8">
    <source>
        <dbReference type="SAM" id="MobiDB-lite"/>
    </source>
</evidence>
<feature type="transmembrane region" description="Helical" evidence="9">
    <location>
        <begin position="325"/>
        <end position="349"/>
    </location>
</feature>
<dbReference type="AlphaFoldDB" id="A0A4P7IF61"/>
<dbReference type="GO" id="GO:0005524">
    <property type="term" value="F:ATP binding"/>
    <property type="evidence" value="ECO:0007669"/>
    <property type="project" value="UniProtKB-UniRule"/>
</dbReference>
<dbReference type="InterPro" id="IPR017441">
    <property type="entry name" value="Protein_kinase_ATP_BS"/>
</dbReference>
<dbReference type="PANTHER" id="PTHR43289">
    <property type="entry name" value="MITOGEN-ACTIVATED PROTEIN KINASE KINASE KINASE 20-RELATED"/>
    <property type="match status" value="1"/>
</dbReference>
<dbReference type="PROSITE" id="PS00108">
    <property type="entry name" value="PROTEIN_KINASE_ST"/>
    <property type="match status" value="1"/>
</dbReference>
<dbReference type="SMART" id="SM00220">
    <property type="entry name" value="S_TKc"/>
    <property type="match status" value="1"/>
</dbReference>
<evidence type="ECO:0000256" key="7">
    <source>
        <dbReference type="PROSITE-ProRule" id="PRU10141"/>
    </source>
</evidence>
<accession>A0A4P7IF61</accession>
<dbReference type="Proteomes" id="UP000294853">
    <property type="component" value="Chromosome"/>
</dbReference>
<feature type="binding site" evidence="7">
    <location>
        <position position="88"/>
    </location>
    <ligand>
        <name>ATP</name>
        <dbReference type="ChEBI" id="CHEBI:30616"/>
    </ligand>
</feature>
<dbReference type="PROSITE" id="PS00107">
    <property type="entry name" value="PROTEIN_KINASE_ATP"/>
    <property type="match status" value="1"/>
</dbReference>
<dbReference type="EC" id="2.7.11.1" evidence="1"/>
<keyword evidence="9" id="KW-0812">Transmembrane</keyword>
<evidence type="ECO:0000256" key="2">
    <source>
        <dbReference type="ARBA" id="ARBA00022527"/>
    </source>
</evidence>
<keyword evidence="6 7" id="KW-0067">ATP-binding</keyword>
<feature type="domain" description="Protein kinase" evidence="10">
    <location>
        <begin position="59"/>
        <end position="301"/>
    </location>
</feature>
<keyword evidence="12" id="KW-1185">Reference proteome</keyword>
<gene>
    <name evidence="11" type="ORF">EXE58_08175</name>
</gene>
<dbReference type="PROSITE" id="PS50011">
    <property type="entry name" value="PROTEIN_KINASE_DOM"/>
    <property type="match status" value="1"/>
</dbReference>
<protein>
    <recommendedName>
        <fullName evidence="1">non-specific serine/threonine protein kinase</fullName>
        <ecNumber evidence="1">2.7.11.1</ecNumber>
    </recommendedName>
</protein>
<dbReference type="Gene3D" id="1.10.510.10">
    <property type="entry name" value="Transferase(Phosphotransferase) domain 1"/>
    <property type="match status" value="1"/>
</dbReference>
<dbReference type="OrthoDB" id="9762169at2"/>
<dbReference type="SUPFAM" id="SSF56112">
    <property type="entry name" value="Protein kinase-like (PK-like)"/>
    <property type="match status" value="1"/>
</dbReference>